<protein>
    <submittedName>
        <fullName evidence="1">Terminase small subunit</fullName>
    </submittedName>
</protein>
<reference evidence="1" key="1">
    <citation type="submission" date="2022-07" db="EMBL/GenBank/DDBJ databases">
        <authorList>
            <person name="Otstavnykh N."/>
            <person name="Isaeva M."/>
            <person name="Bystritskaya E."/>
        </authorList>
    </citation>
    <scope>NUCLEOTIDE SEQUENCE</scope>
    <source>
        <strain evidence="1">KCTC 52189</strain>
    </source>
</reference>
<proteinExistence type="predicted"/>
<sequence>MTEWNEATGTTTACKASAPVWSGLTEKQERFALRVSEGMNFSAAYRESYDTSGMSQPSVWREAHRLSRNDKVAMRIAELVAVREEEEHLQSRIRAYRVTAHLEEMMRTAKSESARLRAAELLGKTVGLFIDKTEVKDAREPTIAELEEKLKKRLKSLKPVNPMEGHPKD</sequence>
<dbReference type="AlphaFoldDB" id="A0AAE3W9K5"/>
<comment type="caution">
    <text evidence="1">The sequence shown here is derived from an EMBL/GenBank/DDBJ whole genome shotgun (WGS) entry which is preliminary data.</text>
</comment>
<gene>
    <name evidence="1" type="ORF">NO357_01860</name>
</gene>
<reference evidence="1" key="2">
    <citation type="submission" date="2023-02" db="EMBL/GenBank/DDBJ databases">
        <title>'Rhodoalgimonas zhirmunskyi' gen. nov., isolated from a red alga.</title>
        <authorList>
            <person name="Nedashkovskaya O.I."/>
            <person name="Otstavnykh N.Y."/>
            <person name="Bystritskaya E.P."/>
            <person name="Balabanova L.A."/>
            <person name="Isaeva M.P."/>
        </authorList>
    </citation>
    <scope>NUCLEOTIDE SEQUENCE</scope>
    <source>
        <strain evidence="1">KCTC 52189</strain>
    </source>
</reference>
<organism evidence="1 2">
    <name type="scientific">Marimonas arenosa</name>
    <dbReference type="NCBI Taxonomy" id="1795305"/>
    <lineage>
        <taxon>Bacteria</taxon>
        <taxon>Pseudomonadati</taxon>
        <taxon>Pseudomonadota</taxon>
        <taxon>Alphaproteobacteria</taxon>
        <taxon>Rhodobacterales</taxon>
        <taxon>Paracoccaceae</taxon>
        <taxon>Marimonas</taxon>
    </lineage>
</organism>
<dbReference type="InterPro" id="IPR038713">
    <property type="entry name" value="Terminase_Gp1_N_sf"/>
</dbReference>
<keyword evidence="2" id="KW-1185">Reference proteome</keyword>
<name>A0AAE3W9K5_9RHOB</name>
<evidence type="ECO:0000313" key="1">
    <source>
        <dbReference type="EMBL" id="MDQ2088647.1"/>
    </source>
</evidence>
<dbReference type="GO" id="GO:0051276">
    <property type="term" value="P:chromosome organization"/>
    <property type="evidence" value="ECO:0007669"/>
    <property type="project" value="InterPro"/>
</dbReference>
<dbReference type="EMBL" id="JANHAX010000001">
    <property type="protein sequence ID" value="MDQ2088647.1"/>
    <property type="molecule type" value="Genomic_DNA"/>
</dbReference>
<dbReference type="Proteomes" id="UP001226762">
    <property type="component" value="Unassembled WGS sequence"/>
</dbReference>
<dbReference type="Gene3D" id="1.10.10.1400">
    <property type="entry name" value="Terminase, small subunit, N-terminal DNA-binding domain, HTH motif"/>
    <property type="match status" value="1"/>
</dbReference>
<accession>A0AAE3W9K5</accession>
<evidence type="ECO:0000313" key="2">
    <source>
        <dbReference type="Proteomes" id="UP001226762"/>
    </source>
</evidence>